<organism evidence="1 2">
    <name type="scientific">Glaciimonas immobilis</name>
    <dbReference type="NCBI Taxonomy" id="728004"/>
    <lineage>
        <taxon>Bacteria</taxon>
        <taxon>Pseudomonadati</taxon>
        <taxon>Pseudomonadota</taxon>
        <taxon>Betaproteobacteria</taxon>
        <taxon>Burkholderiales</taxon>
        <taxon>Oxalobacteraceae</taxon>
        <taxon>Glaciimonas</taxon>
    </lineage>
</organism>
<dbReference type="EMBL" id="JACHHQ010000005">
    <property type="protein sequence ID" value="MBB5200898.1"/>
    <property type="molecule type" value="Genomic_DNA"/>
</dbReference>
<protein>
    <submittedName>
        <fullName evidence="1">Uncharacterized protein</fullName>
    </submittedName>
</protein>
<gene>
    <name evidence="1" type="ORF">HNR39_002740</name>
</gene>
<dbReference type="Proteomes" id="UP000571084">
    <property type="component" value="Unassembled WGS sequence"/>
</dbReference>
<name>A0A840RUZ4_9BURK</name>
<evidence type="ECO:0000313" key="2">
    <source>
        <dbReference type="Proteomes" id="UP000571084"/>
    </source>
</evidence>
<keyword evidence="2" id="KW-1185">Reference proteome</keyword>
<evidence type="ECO:0000313" key="1">
    <source>
        <dbReference type="EMBL" id="MBB5200898.1"/>
    </source>
</evidence>
<reference evidence="1 2" key="1">
    <citation type="submission" date="2020-08" db="EMBL/GenBank/DDBJ databases">
        <title>Genomic Encyclopedia of Type Strains, Phase IV (KMG-IV): sequencing the most valuable type-strain genomes for metagenomic binning, comparative biology and taxonomic classification.</title>
        <authorList>
            <person name="Goeker M."/>
        </authorList>
    </citation>
    <scope>NUCLEOTIDE SEQUENCE [LARGE SCALE GENOMIC DNA]</scope>
    <source>
        <strain evidence="1 2">DSM 23240</strain>
    </source>
</reference>
<sequence length="89" mass="10117">MVINWAILTVDPDSCDLILLYANGGSEVLFKPYQSKLIRPDLKLFAPPVQASVCDLQMRQVTIFVGRSLNFLSSLFSWFAQFIEFAEQN</sequence>
<comment type="caution">
    <text evidence="1">The sequence shown here is derived from an EMBL/GenBank/DDBJ whole genome shotgun (WGS) entry which is preliminary data.</text>
</comment>
<proteinExistence type="predicted"/>
<dbReference type="AlphaFoldDB" id="A0A840RUZ4"/>
<accession>A0A840RUZ4</accession>